<dbReference type="STRING" id="1855383.SAMN05216548_12723"/>
<dbReference type="EMBL" id="FOFG01000027">
    <property type="protein sequence ID" value="SER58722.1"/>
    <property type="molecule type" value="Genomic_DNA"/>
</dbReference>
<protein>
    <submittedName>
        <fullName evidence="1">Uncharacterized protein</fullName>
    </submittedName>
</protein>
<reference evidence="1 2" key="1">
    <citation type="submission" date="2016-10" db="EMBL/GenBank/DDBJ databases">
        <authorList>
            <person name="de Groot N.N."/>
        </authorList>
    </citation>
    <scope>NUCLEOTIDE SEQUENCE [LARGE SCALE GENOMIC DNA]</scope>
    <source>
        <strain evidence="1 2">A52C2</strain>
    </source>
</reference>
<evidence type="ECO:0000313" key="2">
    <source>
        <dbReference type="Proteomes" id="UP000199647"/>
    </source>
</evidence>
<accession>A0A1H9QE70</accession>
<gene>
    <name evidence="1" type="ORF">SAMN05216548_12723</name>
</gene>
<dbReference type="AlphaFoldDB" id="A0A1H9QE70"/>
<name>A0A1H9QE70_9HYPH</name>
<keyword evidence="2" id="KW-1185">Reference proteome</keyword>
<dbReference type="Proteomes" id="UP000199647">
    <property type="component" value="Unassembled WGS sequence"/>
</dbReference>
<evidence type="ECO:0000313" key="1">
    <source>
        <dbReference type="EMBL" id="SER58722.1"/>
    </source>
</evidence>
<organism evidence="1 2">
    <name type="scientific">Faunimonas pinastri</name>
    <dbReference type="NCBI Taxonomy" id="1855383"/>
    <lineage>
        <taxon>Bacteria</taxon>
        <taxon>Pseudomonadati</taxon>
        <taxon>Pseudomonadota</taxon>
        <taxon>Alphaproteobacteria</taxon>
        <taxon>Hyphomicrobiales</taxon>
        <taxon>Afifellaceae</taxon>
        <taxon>Faunimonas</taxon>
    </lineage>
</organism>
<sequence length="212" mass="22902">MVSAPVDGISIREFARRDGCSDKVVRRKIESGYLPVLADGKLDPALVGTAWRKRNGPAADSADSKGADRDQLSALVSAPALELPDTIEDEAERLVFESGRVFATEAEAKRHKESYLALLRELEYDREIGAVVLVGDVVTAVTGEYALVRNRLLNIASRVAPRAAVLRSAEEVKALIDAEVALVLEELRLDGHGGADPADLQQSIRERFGPSS</sequence>
<proteinExistence type="predicted"/>